<sequence length="49" mass="5321">MKKLIGVCALVCALVMSCSADKQEIKFGEITVKDWVQGDTIIATFVDSD</sequence>
<dbReference type="AlphaFoldDB" id="A0A5J4R9P3"/>
<accession>A0A5J4R9P3</accession>
<reference evidence="1" key="1">
    <citation type="submission" date="2019-03" db="EMBL/GenBank/DDBJ databases">
        <title>Single cell metagenomics reveals metabolic interactions within the superorganism composed of flagellate Streblomastix strix and complex community of Bacteroidetes bacteria on its surface.</title>
        <authorList>
            <person name="Treitli S.C."/>
            <person name="Kolisko M."/>
            <person name="Husnik F."/>
            <person name="Keeling P."/>
            <person name="Hampl V."/>
        </authorList>
    </citation>
    <scope>NUCLEOTIDE SEQUENCE</scope>
    <source>
        <strain evidence="1">STM</strain>
    </source>
</reference>
<name>A0A5J4R9P3_9ZZZZ</name>
<evidence type="ECO:0000313" key="1">
    <source>
        <dbReference type="EMBL" id="KAA6329681.1"/>
    </source>
</evidence>
<protein>
    <submittedName>
        <fullName evidence="1">Uncharacterized protein</fullName>
    </submittedName>
</protein>
<comment type="caution">
    <text evidence="1">The sequence shown here is derived from an EMBL/GenBank/DDBJ whole genome shotgun (WGS) entry which is preliminary data.</text>
</comment>
<organism evidence="1">
    <name type="scientific">termite gut metagenome</name>
    <dbReference type="NCBI Taxonomy" id="433724"/>
    <lineage>
        <taxon>unclassified sequences</taxon>
        <taxon>metagenomes</taxon>
        <taxon>organismal metagenomes</taxon>
    </lineage>
</organism>
<dbReference type="PROSITE" id="PS51257">
    <property type="entry name" value="PROKAR_LIPOPROTEIN"/>
    <property type="match status" value="1"/>
</dbReference>
<proteinExistence type="predicted"/>
<dbReference type="EMBL" id="SNRY01001610">
    <property type="protein sequence ID" value="KAA6329681.1"/>
    <property type="molecule type" value="Genomic_DNA"/>
</dbReference>
<gene>
    <name evidence="1" type="ORF">EZS27_021529</name>
</gene>